<dbReference type="Proteomes" id="UP000474104">
    <property type="component" value="Unassembled WGS sequence"/>
</dbReference>
<dbReference type="GO" id="GO:0015740">
    <property type="term" value="P:C4-dicarboxylate transport"/>
    <property type="evidence" value="ECO:0007669"/>
    <property type="project" value="TreeGrafter"/>
</dbReference>
<dbReference type="Proteomes" id="UP000274920">
    <property type="component" value="Unassembled WGS sequence"/>
</dbReference>
<feature type="domain" description="Tripartite ATP-independent periplasmic transporters DctQ component" evidence="10">
    <location>
        <begin position="31"/>
        <end position="157"/>
    </location>
</feature>
<accession>N2B4C4</accession>
<feature type="transmembrane region" description="Helical" evidence="9">
    <location>
        <begin position="94"/>
        <end position="115"/>
    </location>
</feature>
<keyword evidence="13" id="KW-1185">Reference proteome</keyword>
<accession>A0A426DCI0</accession>
<keyword evidence="3" id="KW-1003">Cell membrane</keyword>
<dbReference type="RefSeq" id="WP_004069882.1">
    <property type="nucleotide sequence ID" value="NZ_CASCYM010000020.1"/>
</dbReference>
<gene>
    <name evidence="12" type="ORF">EBB54_03615</name>
    <name evidence="11" type="ORF">FMM80_04080</name>
</gene>
<dbReference type="STRING" id="2044587.C824_00913"/>
<evidence type="ECO:0000313" key="14">
    <source>
        <dbReference type="Proteomes" id="UP000474104"/>
    </source>
</evidence>
<dbReference type="AlphaFoldDB" id="N2B4C4"/>
<dbReference type="InterPro" id="IPR055348">
    <property type="entry name" value="DctQ"/>
</dbReference>
<sequence>MKKTIMKGVNKFILVSYDILKNISAVVLFVIIMVTTISIICRYVFNNSLSWAEELCCFLLIYLAFMTAGLATVEKAHVTADFISGYIKGKAKLVLNWVIRLLEIVFFVVIAYASITLMPTTKQISPALEIPRPWYYVPVVVMCIYMAFAVITDLLNELFPGYNYWRQRQDELDKIAEAEEAALMKESLESVDEFMDEQEGGKTT</sequence>
<reference evidence="11 14" key="2">
    <citation type="submission" date="2019-07" db="EMBL/GenBank/DDBJ databases">
        <title>Draft genome sequences of 15 bacterial species constituting the stable defined intestinal microbiota of the GM15 gnotobiotic mouse model.</title>
        <authorList>
            <person name="Elie C."/>
            <person name="Mathieu A."/>
            <person name="Saliou A."/>
            <person name="Darnaud M."/>
            <person name="Leulier F."/>
            <person name="Tamellini A."/>
        </authorList>
    </citation>
    <scope>NUCLEOTIDE SEQUENCE [LARGE SCALE GENOMIC DNA]</scope>
    <source>
        <strain evidence="14">ASF 502</strain>
        <strain evidence="11">MD300</strain>
    </source>
</reference>
<dbReference type="eggNOG" id="COG3090">
    <property type="taxonomic scope" value="Bacteria"/>
</dbReference>
<dbReference type="InterPro" id="IPR007387">
    <property type="entry name" value="TRAP_DctQ"/>
</dbReference>
<evidence type="ECO:0000313" key="12">
    <source>
        <dbReference type="EMBL" id="RRK30570.1"/>
    </source>
</evidence>
<dbReference type="EMBL" id="RHJS01000002">
    <property type="protein sequence ID" value="RRK30570.1"/>
    <property type="molecule type" value="Genomic_DNA"/>
</dbReference>
<dbReference type="EMBL" id="VIRB01000030">
    <property type="protein sequence ID" value="NDO67931.1"/>
    <property type="molecule type" value="Genomic_DNA"/>
</dbReference>
<evidence type="ECO:0000313" key="13">
    <source>
        <dbReference type="Proteomes" id="UP000274920"/>
    </source>
</evidence>
<keyword evidence="5 9" id="KW-0812">Transmembrane</keyword>
<evidence type="ECO:0000256" key="7">
    <source>
        <dbReference type="ARBA" id="ARBA00023136"/>
    </source>
</evidence>
<keyword evidence="4" id="KW-0997">Cell inner membrane</keyword>
<feature type="transmembrane region" description="Helical" evidence="9">
    <location>
        <begin position="135"/>
        <end position="159"/>
    </location>
</feature>
<dbReference type="PANTHER" id="PTHR35011">
    <property type="entry name" value="2,3-DIKETO-L-GULONATE TRAP TRANSPORTER SMALL PERMEASE PROTEIN YIAM"/>
    <property type="match status" value="1"/>
</dbReference>
<evidence type="ECO:0000256" key="1">
    <source>
        <dbReference type="ARBA" id="ARBA00004429"/>
    </source>
</evidence>
<keyword evidence="2" id="KW-0813">Transport</keyword>
<dbReference type="HOGENOM" id="CLU_086356_9_4_9"/>
<evidence type="ECO:0000256" key="3">
    <source>
        <dbReference type="ARBA" id="ARBA00022475"/>
    </source>
</evidence>
<dbReference type="OrthoDB" id="9814265at2"/>
<evidence type="ECO:0000256" key="5">
    <source>
        <dbReference type="ARBA" id="ARBA00022692"/>
    </source>
</evidence>
<name>N2B4C4_9FIRM</name>
<protein>
    <submittedName>
        <fullName evidence="12">TRAP transporter small permease</fullName>
    </submittedName>
</protein>
<reference evidence="12" key="1">
    <citation type="submission" date="2018-10" db="EMBL/GenBank/DDBJ databases">
        <title>Schaedlerella arabinophila gen. nov. sp. nov., isolated from the mouse intestinal tract and comparative analysis with the genome of the closely related altered Schaedler flora strain ASF502.</title>
        <authorList>
            <person name="Miyake S."/>
            <person name="Soh M."/>
            <person name="Seedorf H."/>
        </authorList>
    </citation>
    <scope>NUCLEOTIDE SEQUENCE [LARGE SCALE GENOMIC DNA]</scope>
    <source>
        <strain evidence="12">DSM 106076</strain>
    </source>
</reference>
<dbReference type="GO" id="GO:0022857">
    <property type="term" value="F:transmembrane transporter activity"/>
    <property type="evidence" value="ECO:0007669"/>
    <property type="project" value="TreeGrafter"/>
</dbReference>
<dbReference type="GO" id="GO:0005886">
    <property type="term" value="C:plasma membrane"/>
    <property type="evidence" value="ECO:0007669"/>
    <property type="project" value="UniProtKB-SubCell"/>
</dbReference>
<comment type="subcellular location">
    <subcellularLocation>
        <location evidence="1">Cell inner membrane</location>
        <topology evidence="1">Multi-pass membrane protein</topology>
    </subcellularLocation>
</comment>
<feature type="transmembrane region" description="Helical" evidence="9">
    <location>
        <begin position="51"/>
        <end position="73"/>
    </location>
</feature>
<keyword evidence="6 9" id="KW-1133">Transmembrane helix</keyword>
<evidence type="ECO:0000256" key="9">
    <source>
        <dbReference type="SAM" id="Phobius"/>
    </source>
</evidence>
<proteinExistence type="inferred from homology"/>
<evidence type="ECO:0000256" key="4">
    <source>
        <dbReference type="ARBA" id="ARBA00022519"/>
    </source>
</evidence>
<evidence type="ECO:0000256" key="2">
    <source>
        <dbReference type="ARBA" id="ARBA00022448"/>
    </source>
</evidence>
<comment type="caution">
    <text evidence="12">The sequence shown here is derived from an EMBL/GenBank/DDBJ whole genome shotgun (WGS) entry which is preliminary data.</text>
</comment>
<evidence type="ECO:0000313" key="11">
    <source>
        <dbReference type="EMBL" id="NDO67931.1"/>
    </source>
</evidence>
<feature type="transmembrane region" description="Helical" evidence="9">
    <location>
        <begin position="20"/>
        <end position="45"/>
    </location>
</feature>
<comment type="similarity">
    <text evidence="8">Belongs to the TRAP transporter small permease family.</text>
</comment>
<evidence type="ECO:0000256" key="6">
    <source>
        <dbReference type="ARBA" id="ARBA00022989"/>
    </source>
</evidence>
<keyword evidence="7 9" id="KW-0472">Membrane</keyword>
<evidence type="ECO:0000259" key="10">
    <source>
        <dbReference type="Pfam" id="PF04290"/>
    </source>
</evidence>
<evidence type="ECO:0000256" key="8">
    <source>
        <dbReference type="ARBA" id="ARBA00038436"/>
    </source>
</evidence>
<dbReference type="Pfam" id="PF04290">
    <property type="entry name" value="DctQ"/>
    <property type="match status" value="1"/>
</dbReference>
<dbReference type="PANTHER" id="PTHR35011:SF2">
    <property type="entry name" value="2,3-DIKETO-L-GULONATE TRAP TRANSPORTER SMALL PERMEASE PROTEIN YIAM"/>
    <property type="match status" value="1"/>
</dbReference>
<organism evidence="12 13">
    <name type="scientific">Schaedlerella arabinosiphila</name>
    <dbReference type="NCBI Taxonomy" id="2044587"/>
    <lineage>
        <taxon>Bacteria</taxon>
        <taxon>Bacillati</taxon>
        <taxon>Bacillota</taxon>
        <taxon>Clostridia</taxon>
        <taxon>Lachnospirales</taxon>
        <taxon>Lachnospiraceae</taxon>
        <taxon>Schaedlerella</taxon>
    </lineage>
</organism>